<feature type="coiled-coil region" evidence="2">
    <location>
        <begin position="46"/>
        <end position="80"/>
    </location>
</feature>
<accession>A0A183TIB6</accession>
<dbReference type="PANTHER" id="PTHR46292:SF1">
    <property type="entry name" value="COILED-COIL DOMAIN-CONTAINING PROTEIN 102A"/>
    <property type="match status" value="1"/>
</dbReference>
<dbReference type="WBParaSite" id="SSLN_0001682601-mRNA-1">
    <property type="protein sequence ID" value="SSLN_0001682601-mRNA-1"/>
    <property type="gene ID" value="SSLN_0001682601"/>
</dbReference>
<evidence type="ECO:0000256" key="1">
    <source>
        <dbReference type="ARBA" id="ARBA00023054"/>
    </source>
</evidence>
<proteinExistence type="predicted"/>
<protein>
    <submittedName>
        <fullName evidence="3">DUF630 domain-containing protein</fullName>
    </submittedName>
</protein>
<sequence length="134" mass="15232">LLLSFSLSLSPRQLRARCTQLEKTVRWWSDCTTTWRDKWSCIRNERNLARDELKRTKAALAAAEREIGQLAGRCDELTRKISRLCSVGSFCLRQLVTTNAPGTGTNYINQFHYITANICEQKFVESGTLAQMSG</sequence>
<organism evidence="3">
    <name type="scientific">Schistocephalus solidus</name>
    <name type="common">Tapeworm</name>
    <dbReference type="NCBI Taxonomy" id="70667"/>
    <lineage>
        <taxon>Eukaryota</taxon>
        <taxon>Metazoa</taxon>
        <taxon>Spiralia</taxon>
        <taxon>Lophotrochozoa</taxon>
        <taxon>Platyhelminthes</taxon>
        <taxon>Cestoda</taxon>
        <taxon>Eucestoda</taxon>
        <taxon>Diphyllobothriidea</taxon>
        <taxon>Diphyllobothriidae</taxon>
        <taxon>Schistocephalus</taxon>
    </lineage>
</organism>
<evidence type="ECO:0000256" key="2">
    <source>
        <dbReference type="SAM" id="Coils"/>
    </source>
</evidence>
<evidence type="ECO:0000313" key="3">
    <source>
        <dbReference type="WBParaSite" id="SSLN_0001682601-mRNA-1"/>
    </source>
</evidence>
<keyword evidence="1 2" id="KW-0175">Coiled coil</keyword>
<name>A0A183TIB6_SCHSO</name>
<dbReference type="PANTHER" id="PTHR46292">
    <property type="entry name" value="COILED-COIL DOMAIN-CONTAINING PROTEIN 102A"/>
    <property type="match status" value="1"/>
</dbReference>
<reference evidence="3" key="1">
    <citation type="submission" date="2016-06" db="UniProtKB">
        <authorList>
            <consortium name="WormBaseParasite"/>
        </authorList>
    </citation>
    <scope>IDENTIFICATION</scope>
</reference>
<dbReference type="AlphaFoldDB" id="A0A183TIB6"/>